<name>A0ACC1Y2Q1_MELAZ</name>
<proteinExistence type="predicted"/>
<keyword evidence="2" id="KW-1185">Reference proteome</keyword>
<dbReference type="EMBL" id="CM051398">
    <property type="protein sequence ID" value="KAJ4717985.1"/>
    <property type="molecule type" value="Genomic_DNA"/>
</dbReference>
<organism evidence="1 2">
    <name type="scientific">Melia azedarach</name>
    <name type="common">Chinaberry tree</name>
    <dbReference type="NCBI Taxonomy" id="155640"/>
    <lineage>
        <taxon>Eukaryota</taxon>
        <taxon>Viridiplantae</taxon>
        <taxon>Streptophyta</taxon>
        <taxon>Embryophyta</taxon>
        <taxon>Tracheophyta</taxon>
        <taxon>Spermatophyta</taxon>
        <taxon>Magnoliopsida</taxon>
        <taxon>eudicotyledons</taxon>
        <taxon>Gunneridae</taxon>
        <taxon>Pentapetalae</taxon>
        <taxon>rosids</taxon>
        <taxon>malvids</taxon>
        <taxon>Sapindales</taxon>
        <taxon>Meliaceae</taxon>
        <taxon>Melia</taxon>
    </lineage>
</organism>
<sequence length="75" mass="8017">MAGKNPSSLLLTFFIFAMVLSPTLMLPCEAARFSANGLSGVMRLQKEANYPQKVYCPHCVCCAPAPPGKCCKCGC</sequence>
<dbReference type="Proteomes" id="UP001164539">
    <property type="component" value="Chromosome 5"/>
</dbReference>
<accession>A0ACC1Y2Q1</accession>
<gene>
    <name evidence="1" type="ORF">OWV82_009728</name>
</gene>
<reference evidence="1 2" key="1">
    <citation type="journal article" date="2023" name="Science">
        <title>Complex scaffold remodeling in plant triterpene biosynthesis.</title>
        <authorList>
            <person name="De La Pena R."/>
            <person name="Hodgson H."/>
            <person name="Liu J.C."/>
            <person name="Stephenson M.J."/>
            <person name="Martin A.C."/>
            <person name="Owen C."/>
            <person name="Harkess A."/>
            <person name="Leebens-Mack J."/>
            <person name="Jimenez L.E."/>
            <person name="Osbourn A."/>
            <person name="Sattely E.S."/>
        </authorList>
    </citation>
    <scope>NUCLEOTIDE SEQUENCE [LARGE SCALE GENOMIC DNA]</scope>
    <source>
        <strain evidence="2">cv. JPN11</strain>
        <tissue evidence="1">Leaf</tissue>
    </source>
</reference>
<evidence type="ECO:0000313" key="1">
    <source>
        <dbReference type="EMBL" id="KAJ4717985.1"/>
    </source>
</evidence>
<evidence type="ECO:0000313" key="2">
    <source>
        <dbReference type="Proteomes" id="UP001164539"/>
    </source>
</evidence>
<protein>
    <submittedName>
        <fullName evidence="1">Cell division cycle protein-like protein</fullName>
    </submittedName>
</protein>
<comment type="caution">
    <text evidence="1">The sequence shown here is derived from an EMBL/GenBank/DDBJ whole genome shotgun (WGS) entry which is preliminary data.</text>
</comment>